<dbReference type="InParanoid" id="F4RRK0"/>
<evidence type="ECO:0000313" key="1">
    <source>
        <dbReference type="EMBL" id="EGG04944.1"/>
    </source>
</evidence>
<keyword evidence="2" id="KW-1185">Reference proteome</keyword>
<dbReference type="EMBL" id="GL883115">
    <property type="protein sequence ID" value="EGG04944.1"/>
    <property type="molecule type" value="Genomic_DNA"/>
</dbReference>
<dbReference type="AlphaFoldDB" id="F4RRK0"/>
<evidence type="ECO:0000313" key="2">
    <source>
        <dbReference type="Proteomes" id="UP000001072"/>
    </source>
</evidence>
<protein>
    <submittedName>
        <fullName evidence="1">Uncharacterized protein</fullName>
    </submittedName>
</protein>
<gene>
    <name evidence="1" type="ORF">MELLADRAFT_107973</name>
</gene>
<sequence>MTSYSGSQPQLPENSKLLKNGQIAKSVRAQNRAVARWLPPHHTAYCQAISEFTRYLLDMPDLSLPPPPPTDSELAALPTLSEAAILGHTAVDEILWGVLERWLRGRAEDRAKRMRNPDFYVKKLKNSRRKSLFEYRKKTIKTYLGPDALKYIPSVDCCSDTEDDGGNLFAVGSLWREDIYVEWLHAVDELSIKDVRENEGPRWAAQRLDARRKPSRRVDPLAPVAPSLPAQCYQRRLESSIPFTERYLLANKDSRIESLESLLSRTLRLLR</sequence>
<dbReference type="Proteomes" id="UP000001072">
    <property type="component" value="Unassembled WGS sequence"/>
</dbReference>
<dbReference type="KEGG" id="mlr:MELLADRAFT_107973"/>
<accession>F4RRK0</accession>
<organism evidence="2">
    <name type="scientific">Melampsora larici-populina (strain 98AG31 / pathotype 3-4-7)</name>
    <name type="common">Poplar leaf rust fungus</name>
    <dbReference type="NCBI Taxonomy" id="747676"/>
    <lineage>
        <taxon>Eukaryota</taxon>
        <taxon>Fungi</taxon>
        <taxon>Dikarya</taxon>
        <taxon>Basidiomycota</taxon>
        <taxon>Pucciniomycotina</taxon>
        <taxon>Pucciniomycetes</taxon>
        <taxon>Pucciniales</taxon>
        <taxon>Melampsoraceae</taxon>
        <taxon>Melampsora</taxon>
    </lineage>
</organism>
<name>F4RRK0_MELLP</name>
<dbReference type="OrthoDB" id="10441360at2759"/>
<proteinExistence type="predicted"/>
<dbReference type="HOGENOM" id="CLU_058865_1_0_1"/>
<dbReference type="GeneID" id="18923332"/>
<reference evidence="2" key="1">
    <citation type="journal article" date="2011" name="Proc. Natl. Acad. Sci. U.S.A.">
        <title>Obligate biotrophy features unraveled by the genomic analysis of rust fungi.</title>
        <authorList>
            <person name="Duplessis S."/>
            <person name="Cuomo C.A."/>
            <person name="Lin Y.-C."/>
            <person name="Aerts A."/>
            <person name="Tisserant E."/>
            <person name="Veneault-Fourrey C."/>
            <person name="Joly D.L."/>
            <person name="Hacquard S."/>
            <person name="Amselem J."/>
            <person name="Cantarel B.L."/>
            <person name="Chiu R."/>
            <person name="Coutinho P.M."/>
            <person name="Feau N."/>
            <person name="Field M."/>
            <person name="Frey P."/>
            <person name="Gelhaye E."/>
            <person name="Goldberg J."/>
            <person name="Grabherr M.G."/>
            <person name="Kodira C.D."/>
            <person name="Kohler A."/>
            <person name="Kuees U."/>
            <person name="Lindquist E.A."/>
            <person name="Lucas S.M."/>
            <person name="Mago R."/>
            <person name="Mauceli E."/>
            <person name="Morin E."/>
            <person name="Murat C."/>
            <person name="Pangilinan J.L."/>
            <person name="Park R."/>
            <person name="Pearson M."/>
            <person name="Quesneville H."/>
            <person name="Rouhier N."/>
            <person name="Sakthikumar S."/>
            <person name="Salamov A.A."/>
            <person name="Schmutz J."/>
            <person name="Selles B."/>
            <person name="Shapiro H."/>
            <person name="Tanguay P."/>
            <person name="Tuskan G.A."/>
            <person name="Henrissat B."/>
            <person name="Van de Peer Y."/>
            <person name="Rouze P."/>
            <person name="Ellis J.G."/>
            <person name="Dodds P.N."/>
            <person name="Schein J.E."/>
            <person name="Zhong S."/>
            <person name="Hamelin R.C."/>
            <person name="Grigoriev I.V."/>
            <person name="Szabo L.J."/>
            <person name="Martin F."/>
        </authorList>
    </citation>
    <scope>NUCLEOTIDE SEQUENCE [LARGE SCALE GENOMIC DNA]</scope>
    <source>
        <strain evidence="2">98AG31 / pathotype 3-4-7</strain>
    </source>
</reference>
<dbReference type="RefSeq" id="XP_007411697.1">
    <property type="nucleotide sequence ID" value="XM_007411635.1"/>
</dbReference>
<dbReference type="VEuPathDB" id="FungiDB:MELLADRAFT_107973"/>